<evidence type="ECO:0000313" key="5">
    <source>
        <dbReference type="Proteomes" id="UP000447873"/>
    </source>
</evidence>
<keyword evidence="1" id="KW-0175">Coiled coil</keyword>
<dbReference type="Proteomes" id="UP000490939">
    <property type="component" value="Unassembled WGS sequence"/>
</dbReference>
<evidence type="ECO:0000313" key="6">
    <source>
        <dbReference type="Proteomes" id="UP000490939"/>
    </source>
</evidence>
<evidence type="ECO:0000313" key="3">
    <source>
        <dbReference type="EMBL" id="KAE9966759.1"/>
    </source>
</evidence>
<evidence type="ECO:0000313" key="4">
    <source>
        <dbReference type="EMBL" id="KAE9985929.1"/>
    </source>
</evidence>
<keyword evidence="2" id="KW-1133">Transmembrane helix</keyword>
<keyword evidence="2" id="KW-0472">Membrane</keyword>
<accession>A0A8H3YN54</accession>
<evidence type="ECO:0000256" key="1">
    <source>
        <dbReference type="SAM" id="Coils"/>
    </source>
</evidence>
<name>A0A8H3YN54_VENIN</name>
<proteinExistence type="predicted"/>
<keyword evidence="2" id="KW-0812">Transmembrane</keyword>
<dbReference type="EMBL" id="WNWR01000268">
    <property type="protein sequence ID" value="KAE9985929.1"/>
    <property type="molecule type" value="Genomic_DNA"/>
</dbReference>
<sequence>MAFVDTISQPFALARNRSNTSVFIIICVLYTLLQVYLEEEYPGIAHALSNLTVYDFYFLIVANYYFRKALKAAKYGSAYSFLHFANSAVHFGNRYMKWSDIGVLRYESLFESLYFIDTIWDSCGPLPIIIITLNILYHLFVFLESVHENHESLPDRLQEAEDKLAKAEAQIQETKLAHDTTSANFIQAQQNFDTSTAHHFADMTTITTRYVQMEKENGLLLSEVETLRKAFTTNTTEIEKLQAENKRLNIRLVSPRRKIRASPSTNQENNINNAQTTADKKEFAALQMKYNKINAALEKMTKTSNRPNTSKTQSTKISTLEADCKIKDGKINKLEKAAQKQSITMSDLEEAAKSHTTTIDTLNATLESKDREIEILQKRPTNHVQPDDAEIKSLESANKAQESTIVTLAAKLKSADDRLASESKTHRQAINNKIRTIKELNDQRTADLAQKETEKVSASKDAADALAHVQRDHAATLVRKDDEIKAARAFFAQPVQDPAKELEITTLKTQLSTLRSNFDATLEHHREELRLQFDAAKDSLIQETTAAVWQEAEQYTNTKLKALDDKWSSNWDTLVSKYEVDWKQQEETLTNTKALLSSTQRINEQVSTNLQYANMTIENFKIDLKTAENSVTTLSDELKECNQNIADLEASIAEWETTCDEFERENLKLERKVEELGASRQG</sequence>
<dbReference type="EMBL" id="WNWS01000496">
    <property type="protein sequence ID" value="KAE9966759.1"/>
    <property type="molecule type" value="Genomic_DNA"/>
</dbReference>
<feature type="transmembrane region" description="Helical" evidence="2">
    <location>
        <begin position="43"/>
        <end position="66"/>
    </location>
</feature>
<keyword evidence="6" id="KW-1185">Reference proteome</keyword>
<dbReference type="Proteomes" id="UP000447873">
    <property type="component" value="Unassembled WGS sequence"/>
</dbReference>
<feature type="coiled-coil region" evidence="1">
    <location>
        <begin position="617"/>
        <end position="679"/>
    </location>
</feature>
<reference evidence="3 5" key="1">
    <citation type="submission" date="2018-12" db="EMBL/GenBank/DDBJ databases">
        <title>Venturia inaequalis Genome Resource.</title>
        <authorList>
            <person name="Lichtner F.J."/>
        </authorList>
    </citation>
    <scope>NUCLEOTIDE SEQUENCE [LARGE SCALE GENOMIC DNA]</scope>
    <source>
        <strain evidence="3 5">120213</strain>
        <strain evidence="4 6">DMI_063113</strain>
    </source>
</reference>
<organism evidence="3 5">
    <name type="scientific">Venturia inaequalis</name>
    <name type="common">Apple scab fungus</name>
    <dbReference type="NCBI Taxonomy" id="5025"/>
    <lineage>
        <taxon>Eukaryota</taxon>
        <taxon>Fungi</taxon>
        <taxon>Dikarya</taxon>
        <taxon>Ascomycota</taxon>
        <taxon>Pezizomycotina</taxon>
        <taxon>Dothideomycetes</taxon>
        <taxon>Pleosporomycetidae</taxon>
        <taxon>Venturiales</taxon>
        <taxon>Venturiaceae</taxon>
        <taxon>Venturia</taxon>
    </lineage>
</organism>
<gene>
    <name evidence="4" type="ORF">EG327_004496</name>
    <name evidence="3" type="ORF">EG328_008633</name>
</gene>
<feature type="transmembrane region" description="Helical" evidence="2">
    <location>
        <begin position="20"/>
        <end position="37"/>
    </location>
</feature>
<evidence type="ECO:0000256" key="2">
    <source>
        <dbReference type="SAM" id="Phobius"/>
    </source>
</evidence>
<comment type="caution">
    <text evidence="3">The sequence shown here is derived from an EMBL/GenBank/DDBJ whole genome shotgun (WGS) entry which is preliminary data.</text>
</comment>
<feature type="coiled-coil region" evidence="1">
    <location>
        <begin position="331"/>
        <end position="379"/>
    </location>
</feature>
<feature type="coiled-coil region" evidence="1">
    <location>
        <begin position="150"/>
        <end position="184"/>
    </location>
</feature>
<dbReference type="AlphaFoldDB" id="A0A8H3YN54"/>
<protein>
    <submittedName>
        <fullName evidence="3">Uncharacterized protein</fullName>
    </submittedName>
</protein>